<keyword evidence="6" id="KW-1185">Reference proteome</keyword>
<comment type="subcellular location">
    <subcellularLocation>
        <location evidence="1">Membrane</location>
    </subcellularLocation>
</comment>
<keyword evidence="3" id="KW-0472">Membrane</keyword>
<dbReference type="Pfam" id="PF01757">
    <property type="entry name" value="Acyl_transf_3"/>
    <property type="match status" value="1"/>
</dbReference>
<dbReference type="InterPro" id="IPR050879">
    <property type="entry name" value="Acyltransferase_3"/>
</dbReference>
<keyword evidence="3" id="KW-0812">Transmembrane</keyword>
<dbReference type="InterPro" id="IPR002656">
    <property type="entry name" value="Acyl_transf_3_dom"/>
</dbReference>
<accession>A0A1I5QR57</accession>
<gene>
    <name evidence="5" type="ORF">SAMN05518683_1061</name>
</gene>
<evidence type="ECO:0000313" key="5">
    <source>
        <dbReference type="EMBL" id="SFP48774.1"/>
    </source>
</evidence>
<organism evidence="5 6">
    <name type="scientific">Salibacterium halotolerans</name>
    <dbReference type="NCBI Taxonomy" id="1884432"/>
    <lineage>
        <taxon>Bacteria</taxon>
        <taxon>Bacillati</taxon>
        <taxon>Bacillota</taxon>
        <taxon>Bacilli</taxon>
        <taxon>Bacillales</taxon>
        <taxon>Bacillaceae</taxon>
    </lineage>
</organism>
<dbReference type="Proteomes" id="UP000198892">
    <property type="component" value="Unassembled WGS sequence"/>
</dbReference>
<sequence>MRHKQPMVNNLPEEIKGRYMPGLDGIRAIAVCAVIAFHFGFAWAPGGFLGVGVFFVLSGYLITDILMRQWKNKG</sequence>
<dbReference type="RefSeq" id="WP_280139716.1">
    <property type="nucleotide sequence ID" value="NZ_FOXD01000006.1"/>
</dbReference>
<reference evidence="6" key="1">
    <citation type="submission" date="2016-10" db="EMBL/GenBank/DDBJ databases">
        <authorList>
            <person name="Varghese N."/>
            <person name="Submissions S."/>
        </authorList>
    </citation>
    <scope>NUCLEOTIDE SEQUENCE [LARGE SCALE GENOMIC DNA]</scope>
    <source>
        <strain evidence="6">S7</strain>
    </source>
</reference>
<protein>
    <recommendedName>
        <fullName evidence="4">Acyltransferase 3 domain-containing protein</fullName>
    </recommendedName>
</protein>
<dbReference type="EMBL" id="FOXD01000006">
    <property type="protein sequence ID" value="SFP48774.1"/>
    <property type="molecule type" value="Genomic_DNA"/>
</dbReference>
<comment type="similarity">
    <text evidence="2">Belongs to the acyltransferase 3 family.</text>
</comment>
<evidence type="ECO:0000259" key="4">
    <source>
        <dbReference type="Pfam" id="PF01757"/>
    </source>
</evidence>
<dbReference type="GO" id="GO:0009103">
    <property type="term" value="P:lipopolysaccharide biosynthetic process"/>
    <property type="evidence" value="ECO:0007669"/>
    <property type="project" value="TreeGrafter"/>
</dbReference>
<feature type="transmembrane region" description="Helical" evidence="3">
    <location>
        <begin position="47"/>
        <end position="67"/>
    </location>
</feature>
<name>A0A1I5QR57_9BACI</name>
<dbReference type="GO" id="GO:0016747">
    <property type="term" value="F:acyltransferase activity, transferring groups other than amino-acyl groups"/>
    <property type="evidence" value="ECO:0007669"/>
    <property type="project" value="InterPro"/>
</dbReference>
<feature type="non-terminal residue" evidence="5">
    <location>
        <position position="74"/>
    </location>
</feature>
<dbReference type="GO" id="GO:0016020">
    <property type="term" value="C:membrane"/>
    <property type="evidence" value="ECO:0007669"/>
    <property type="project" value="TreeGrafter"/>
</dbReference>
<dbReference type="AlphaFoldDB" id="A0A1I5QR57"/>
<dbReference type="PANTHER" id="PTHR23028:SF53">
    <property type="entry name" value="ACYL_TRANSF_3 DOMAIN-CONTAINING PROTEIN"/>
    <property type="match status" value="1"/>
</dbReference>
<evidence type="ECO:0000256" key="3">
    <source>
        <dbReference type="SAM" id="Phobius"/>
    </source>
</evidence>
<dbReference type="STRING" id="1884432.SAMN05518683_1061"/>
<feature type="domain" description="Acyltransferase 3" evidence="4">
    <location>
        <begin position="21"/>
        <end position="70"/>
    </location>
</feature>
<evidence type="ECO:0000313" key="6">
    <source>
        <dbReference type="Proteomes" id="UP000198892"/>
    </source>
</evidence>
<evidence type="ECO:0000256" key="2">
    <source>
        <dbReference type="ARBA" id="ARBA00007400"/>
    </source>
</evidence>
<evidence type="ECO:0000256" key="1">
    <source>
        <dbReference type="ARBA" id="ARBA00004370"/>
    </source>
</evidence>
<keyword evidence="3" id="KW-1133">Transmembrane helix</keyword>
<dbReference type="PANTHER" id="PTHR23028">
    <property type="entry name" value="ACETYLTRANSFERASE"/>
    <property type="match status" value="1"/>
</dbReference>
<proteinExistence type="inferred from homology"/>